<dbReference type="Proteomes" id="UP000694406">
    <property type="component" value="Unplaced"/>
</dbReference>
<keyword evidence="3" id="KW-1185">Reference proteome</keyword>
<dbReference type="AlphaFoldDB" id="A0A8C5S5M1"/>
<dbReference type="Ensembl" id="ENSLLTT00000011509.1">
    <property type="protein sequence ID" value="ENSLLTP00000011077.1"/>
    <property type="gene ID" value="ENSLLTG00000008514.1"/>
</dbReference>
<feature type="region of interest" description="Disordered" evidence="1">
    <location>
        <begin position="36"/>
        <end position="79"/>
    </location>
</feature>
<organism evidence="2 3">
    <name type="scientific">Laticauda laticaudata</name>
    <name type="common">Blue-ringed sea krait</name>
    <name type="synonym">Blue-lipped sea krait</name>
    <dbReference type="NCBI Taxonomy" id="8630"/>
    <lineage>
        <taxon>Eukaryota</taxon>
        <taxon>Metazoa</taxon>
        <taxon>Chordata</taxon>
        <taxon>Craniata</taxon>
        <taxon>Vertebrata</taxon>
        <taxon>Euteleostomi</taxon>
        <taxon>Lepidosauria</taxon>
        <taxon>Squamata</taxon>
        <taxon>Bifurcata</taxon>
        <taxon>Unidentata</taxon>
        <taxon>Episquamata</taxon>
        <taxon>Toxicofera</taxon>
        <taxon>Serpentes</taxon>
        <taxon>Colubroidea</taxon>
        <taxon>Elapidae</taxon>
        <taxon>Laticaudinae</taxon>
        <taxon>Laticauda</taxon>
    </lineage>
</organism>
<evidence type="ECO:0000313" key="2">
    <source>
        <dbReference type="Ensembl" id="ENSLLTP00000011077.1"/>
    </source>
</evidence>
<proteinExistence type="predicted"/>
<name>A0A8C5S5M1_LATLA</name>
<reference evidence="2" key="2">
    <citation type="submission" date="2025-09" db="UniProtKB">
        <authorList>
            <consortium name="Ensembl"/>
        </authorList>
    </citation>
    <scope>IDENTIFICATION</scope>
</reference>
<reference evidence="2" key="1">
    <citation type="submission" date="2025-08" db="UniProtKB">
        <authorList>
            <consortium name="Ensembl"/>
        </authorList>
    </citation>
    <scope>IDENTIFICATION</scope>
</reference>
<evidence type="ECO:0000256" key="1">
    <source>
        <dbReference type="SAM" id="MobiDB-lite"/>
    </source>
</evidence>
<protein>
    <submittedName>
        <fullName evidence="2">Uncharacterized protein</fullName>
    </submittedName>
</protein>
<sequence>LTTSGQTGFFRRLASHWRKVSGGGCLGRVRWGGRALKGRESRRRQRASPKDRAGFPRVSGGKLNPQTNVLNSPTAAMSQ</sequence>
<accession>A0A8C5S5M1</accession>
<evidence type="ECO:0000313" key="3">
    <source>
        <dbReference type="Proteomes" id="UP000694406"/>
    </source>
</evidence>
<feature type="compositionally biased region" description="Polar residues" evidence="1">
    <location>
        <begin position="64"/>
        <end position="79"/>
    </location>
</feature>